<sequence>MMTFLHSEYNFNVNLSAKDMLEISQEISRDFTPCFSNPVPELDGKIRLSPRELLDIGEEIGRDFAPKPFGNVPELMLLPVDPGHLYAYWNLGKDRDISMADNEQITLRIYSQSDDEEAAAETASWFDVAIDNPMTQQVSLPCPVDETAYSAAIGKWGADDGFIAIAHSNIIHAPLGRTAWYQDYQDFSYCQGKNASGLGINKQA</sequence>
<accession>A0AA43TKY1</accession>
<evidence type="ECO:0000313" key="2">
    <source>
        <dbReference type="Proteomes" id="UP001160519"/>
    </source>
</evidence>
<comment type="caution">
    <text evidence="1">The sequence shown here is derived from an EMBL/GenBank/DDBJ whole genome shotgun (WGS) entry which is preliminary data.</text>
</comment>
<gene>
    <name evidence="1" type="ORF">PSU93_05190</name>
</gene>
<reference evidence="1" key="1">
    <citation type="submission" date="2023-01" db="EMBL/GenBank/DDBJ databases">
        <title>Biogeochemical cycle of methane in antarctic sediments.</title>
        <authorList>
            <person name="Roldan D.M."/>
            <person name="Menes R.J."/>
        </authorList>
    </citation>
    <scope>NUCLEOTIDE SEQUENCE [LARGE SCALE GENOMIC DNA]</scope>
    <source>
        <strain evidence="1">K-2018 MAG008</strain>
    </source>
</reference>
<dbReference type="Proteomes" id="UP001160519">
    <property type="component" value="Unassembled WGS sequence"/>
</dbReference>
<dbReference type="InterPro" id="IPR032585">
    <property type="entry name" value="DUF4912"/>
</dbReference>
<dbReference type="AlphaFoldDB" id="A0AA43TKY1"/>
<evidence type="ECO:0000313" key="1">
    <source>
        <dbReference type="EMBL" id="MDI1230528.1"/>
    </source>
</evidence>
<dbReference type="EMBL" id="JAQSDF010000010">
    <property type="protein sequence ID" value="MDI1230528.1"/>
    <property type="molecule type" value="Genomic_DNA"/>
</dbReference>
<protein>
    <submittedName>
        <fullName evidence="1">DUF4912 domain-containing protein</fullName>
    </submittedName>
</protein>
<keyword evidence="2" id="KW-1185">Reference proteome</keyword>
<dbReference type="Pfam" id="PF16258">
    <property type="entry name" value="DUF4912"/>
    <property type="match status" value="1"/>
</dbReference>
<proteinExistence type="predicted"/>
<organism evidence="1 2">
    <name type="scientific">Candidatus Methylobacter titanis</name>
    <dbReference type="NCBI Taxonomy" id="3053457"/>
    <lineage>
        <taxon>Bacteria</taxon>
        <taxon>Pseudomonadati</taxon>
        <taxon>Pseudomonadota</taxon>
        <taxon>Gammaproteobacteria</taxon>
        <taxon>Methylococcales</taxon>
        <taxon>Methylococcaceae</taxon>
        <taxon>Methylobacter</taxon>
    </lineage>
</organism>
<name>A0AA43TKY1_9GAMM</name>